<protein>
    <submittedName>
        <fullName evidence="3">T9SS type A sorting domain-containing protein</fullName>
    </submittedName>
</protein>
<gene>
    <name evidence="3" type="ORF">LBV24_10580</name>
</gene>
<evidence type="ECO:0000313" key="4">
    <source>
        <dbReference type="Proteomes" id="UP001198402"/>
    </source>
</evidence>
<sequence>RYIPVGQGFFVVGENSGTINFNNGQRVFQKEGGASSVFVRNMTAQNSGDNQASDERMKFRIGFNSVNTIHRQLLLTIDENTTEGVDWAYDAVLNEEQVDDMYWRIDDGNYTIQGYNEIIDETVLPLGLHTSTEGNNEITIDALENVPDDLNIYLHDKVLDIYHDLRASSYQINLDAGAYLDRFEIAFSLPQSLSIDDSIENGIYLYYAFNRNTIVILNPNQLNLQHLEIFDITGKKVYNIEARKESYSEYLLKQLSQGVYVIQLHHDGGIETKKFIVD</sequence>
<dbReference type="Pfam" id="PF18962">
    <property type="entry name" value="Por_Secre_tail"/>
    <property type="match status" value="1"/>
</dbReference>
<organism evidence="3 4">
    <name type="scientific">Winogradskyella vincentii</name>
    <dbReference type="NCBI Taxonomy" id="2877122"/>
    <lineage>
        <taxon>Bacteria</taxon>
        <taxon>Pseudomonadati</taxon>
        <taxon>Bacteroidota</taxon>
        <taxon>Flavobacteriia</taxon>
        <taxon>Flavobacteriales</taxon>
        <taxon>Flavobacteriaceae</taxon>
        <taxon>Winogradskyella</taxon>
    </lineage>
</organism>
<feature type="non-terminal residue" evidence="3">
    <location>
        <position position="1"/>
    </location>
</feature>
<dbReference type="EMBL" id="JAIUJS010000005">
    <property type="protein sequence ID" value="MCA0153662.1"/>
    <property type="molecule type" value="Genomic_DNA"/>
</dbReference>
<evidence type="ECO:0000256" key="1">
    <source>
        <dbReference type="ARBA" id="ARBA00022729"/>
    </source>
</evidence>
<evidence type="ECO:0000259" key="2">
    <source>
        <dbReference type="Pfam" id="PF18962"/>
    </source>
</evidence>
<accession>A0ABS7Y4V5</accession>
<dbReference type="Proteomes" id="UP001198402">
    <property type="component" value="Unassembled WGS sequence"/>
</dbReference>
<dbReference type="RefSeq" id="WP_224478625.1">
    <property type="nucleotide sequence ID" value="NZ_JAIUJS010000005.1"/>
</dbReference>
<keyword evidence="1" id="KW-0732">Signal</keyword>
<dbReference type="InterPro" id="IPR026444">
    <property type="entry name" value="Secre_tail"/>
</dbReference>
<comment type="caution">
    <text evidence="3">The sequence shown here is derived from an EMBL/GenBank/DDBJ whole genome shotgun (WGS) entry which is preliminary data.</text>
</comment>
<evidence type="ECO:0000313" key="3">
    <source>
        <dbReference type="EMBL" id="MCA0153662.1"/>
    </source>
</evidence>
<proteinExistence type="predicted"/>
<name>A0ABS7Y4V5_9FLAO</name>
<reference evidence="4" key="1">
    <citation type="submission" date="2023-07" db="EMBL/GenBank/DDBJ databases">
        <authorList>
            <person name="Yue Y."/>
        </authorList>
    </citation>
    <scope>NUCLEOTIDE SEQUENCE [LARGE SCALE GENOMIC DNA]</scope>
    <source>
        <strain evidence="4">2Y89</strain>
    </source>
</reference>
<feature type="domain" description="Secretion system C-terminal sorting" evidence="2">
    <location>
        <begin position="213"/>
        <end position="277"/>
    </location>
</feature>
<dbReference type="NCBIfam" id="TIGR04183">
    <property type="entry name" value="Por_Secre_tail"/>
    <property type="match status" value="1"/>
</dbReference>
<keyword evidence="4" id="KW-1185">Reference proteome</keyword>